<evidence type="ECO:0000313" key="2">
    <source>
        <dbReference type="Proteomes" id="UP000230750"/>
    </source>
</evidence>
<accession>A0A2G8L046</accession>
<proteinExistence type="predicted"/>
<dbReference type="AlphaFoldDB" id="A0A2G8L046"/>
<gene>
    <name evidence="1" type="ORF">BSL78_09529</name>
</gene>
<name>A0A2G8L046_STIJA</name>
<organism evidence="1 2">
    <name type="scientific">Stichopus japonicus</name>
    <name type="common">Sea cucumber</name>
    <dbReference type="NCBI Taxonomy" id="307972"/>
    <lineage>
        <taxon>Eukaryota</taxon>
        <taxon>Metazoa</taxon>
        <taxon>Echinodermata</taxon>
        <taxon>Eleutherozoa</taxon>
        <taxon>Echinozoa</taxon>
        <taxon>Holothuroidea</taxon>
        <taxon>Aspidochirotacea</taxon>
        <taxon>Aspidochirotida</taxon>
        <taxon>Stichopodidae</taxon>
        <taxon>Apostichopus</taxon>
    </lineage>
</organism>
<dbReference type="EMBL" id="MRZV01000280">
    <property type="protein sequence ID" value="PIK53611.1"/>
    <property type="molecule type" value="Genomic_DNA"/>
</dbReference>
<evidence type="ECO:0000313" key="1">
    <source>
        <dbReference type="EMBL" id="PIK53611.1"/>
    </source>
</evidence>
<protein>
    <submittedName>
        <fullName evidence="1">Uncharacterized protein</fullName>
    </submittedName>
</protein>
<comment type="caution">
    <text evidence="1">The sequence shown here is derived from an EMBL/GenBank/DDBJ whole genome shotgun (WGS) entry which is preliminary data.</text>
</comment>
<reference evidence="1 2" key="1">
    <citation type="journal article" date="2017" name="PLoS Biol.">
        <title>The sea cucumber genome provides insights into morphological evolution and visceral regeneration.</title>
        <authorList>
            <person name="Zhang X."/>
            <person name="Sun L."/>
            <person name="Yuan J."/>
            <person name="Sun Y."/>
            <person name="Gao Y."/>
            <person name="Zhang L."/>
            <person name="Li S."/>
            <person name="Dai H."/>
            <person name="Hamel J.F."/>
            <person name="Liu C."/>
            <person name="Yu Y."/>
            <person name="Liu S."/>
            <person name="Lin W."/>
            <person name="Guo K."/>
            <person name="Jin S."/>
            <person name="Xu P."/>
            <person name="Storey K.B."/>
            <person name="Huan P."/>
            <person name="Zhang T."/>
            <person name="Zhou Y."/>
            <person name="Zhang J."/>
            <person name="Lin C."/>
            <person name="Li X."/>
            <person name="Xing L."/>
            <person name="Huo D."/>
            <person name="Sun M."/>
            <person name="Wang L."/>
            <person name="Mercier A."/>
            <person name="Li F."/>
            <person name="Yang H."/>
            <person name="Xiang J."/>
        </authorList>
    </citation>
    <scope>NUCLEOTIDE SEQUENCE [LARGE SCALE GENOMIC DNA]</scope>
    <source>
        <strain evidence="1">Shaxun</strain>
        <tissue evidence="1">Muscle</tissue>
    </source>
</reference>
<dbReference type="Proteomes" id="UP000230750">
    <property type="component" value="Unassembled WGS sequence"/>
</dbReference>
<keyword evidence="2" id="KW-1185">Reference proteome</keyword>
<sequence>MADGASGETVPYFGRQESHVTNEQRGIETTFDYLDMIVRLQQSLEIPNVEKLCEYFNMTSSLDKIMASDYPQHHFLLECRRVGIVTRNDTTKLLEAFRENGPSKSLEIVKDYNRVSKWTDVRLTVYKDNQTSTFSKFTKAMIKMKDFIKFVFTRDEGIHFVDCEEGSLVIWLKVSSPETLNKLKEDIDSGELLRRITDKYERELSYGGTEELINFQNERSSIKISYSTEEFKSAMHLMFSAMSK</sequence>